<evidence type="ECO:0000256" key="9">
    <source>
        <dbReference type="PIRNR" id="PIRNR003128"/>
    </source>
</evidence>
<gene>
    <name evidence="12" type="ORF">GP2143_11594</name>
</gene>
<keyword evidence="5 9" id="KW-0227">DNA damage</keyword>
<dbReference type="SUPFAM" id="SSF52540">
    <property type="entry name" value="P-loop containing nucleoside triphosphate hydrolases"/>
    <property type="match status" value="2"/>
</dbReference>
<comment type="function">
    <text evidence="1 9">May be involved in recombinational repair of damaged DNA.</text>
</comment>
<dbReference type="GO" id="GO:0005524">
    <property type="term" value="F:ATP binding"/>
    <property type="evidence" value="ECO:0007669"/>
    <property type="project" value="UniProtKB-KW"/>
</dbReference>
<dbReference type="AlphaFoldDB" id="A0YHQ1"/>
<dbReference type="CDD" id="cd03241">
    <property type="entry name" value="ABC_RecN"/>
    <property type="match status" value="2"/>
</dbReference>
<protein>
    <recommendedName>
        <fullName evidence="3 9">DNA repair protein RecN</fullName>
    </recommendedName>
    <alternativeName>
        <fullName evidence="8 9">Recombination protein N</fullName>
    </alternativeName>
</protein>
<dbReference type="eggNOG" id="COG0497">
    <property type="taxonomic scope" value="Bacteria"/>
</dbReference>
<organism evidence="12 13">
    <name type="scientific">marine gamma proteobacterium HTCC2143</name>
    <dbReference type="NCBI Taxonomy" id="247633"/>
    <lineage>
        <taxon>Bacteria</taxon>
        <taxon>Pseudomonadati</taxon>
        <taxon>Pseudomonadota</taxon>
        <taxon>Gammaproteobacteria</taxon>
        <taxon>Cellvibrionales</taxon>
        <taxon>Spongiibacteraceae</taxon>
        <taxon>BD1-7 clade</taxon>
    </lineage>
</organism>
<dbReference type="Pfam" id="PF02463">
    <property type="entry name" value="SMC_N"/>
    <property type="match status" value="1"/>
</dbReference>
<dbReference type="GO" id="GO:0009432">
    <property type="term" value="P:SOS response"/>
    <property type="evidence" value="ECO:0007669"/>
    <property type="project" value="TreeGrafter"/>
</dbReference>
<feature type="domain" description="RecF/RecN/SMC N-terminal" evidence="11">
    <location>
        <begin position="2"/>
        <end position="510"/>
    </location>
</feature>
<dbReference type="FunFam" id="3.40.50.300:FF:000356">
    <property type="entry name" value="DNA repair protein RecN"/>
    <property type="match status" value="1"/>
</dbReference>
<dbReference type="InterPro" id="IPR027417">
    <property type="entry name" value="P-loop_NTPase"/>
</dbReference>
<dbReference type="InterPro" id="IPR003395">
    <property type="entry name" value="RecF/RecN/SMC_N"/>
</dbReference>
<comment type="caution">
    <text evidence="12">The sequence shown here is derived from an EMBL/GenBank/DDBJ whole genome shotgun (WGS) entry which is preliminary data.</text>
</comment>
<evidence type="ECO:0000256" key="5">
    <source>
        <dbReference type="ARBA" id="ARBA00022763"/>
    </source>
</evidence>
<keyword evidence="7 9" id="KW-0234">DNA repair</keyword>
<evidence type="ECO:0000256" key="6">
    <source>
        <dbReference type="ARBA" id="ARBA00022840"/>
    </source>
</evidence>
<evidence type="ECO:0000256" key="10">
    <source>
        <dbReference type="SAM" id="Coils"/>
    </source>
</evidence>
<dbReference type="GO" id="GO:0006281">
    <property type="term" value="P:DNA repair"/>
    <property type="evidence" value="ECO:0007669"/>
    <property type="project" value="UniProtKB-KW"/>
</dbReference>
<evidence type="ECO:0000256" key="1">
    <source>
        <dbReference type="ARBA" id="ARBA00003618"/>
    </source>
</evidence>
<dbReference type="GO" id="GO:0043590">
    <property type="term" value="C:bacterial nucleoid"/>
    <property type="evidence" value="ECO:0007669"/>
    <property type="project" value="TreeGrafter"/>
</dbReference>
<dbReference type="OrthoDB" id="9806954at2"/>
<comment type="similarity">
    <text evidence="2 9">Belongs to the RecN family.</text>
</comment>
<dbReference type="PIRSF" id="PIRSF003128">
    <property type="entry name" value="RecN"/>
    <property type="match status" value="1"/>
</dbReference>
<evidence type="ECO:0000256" key="4">
    <source>
        <dbReference type="ARBA" id="ARBA00022741"/>
    </source>
</evidence>
<dbReference type="PANTHER" id="PTHR11059">
    <property type="entry name" value="DNA REPAIR PROTEIN RECN"/>
    <property type="match status" value="1"/>
</dbReference>
<evidence type="ECO:0000256" key="3">
    <source>
        <dbReference type="ARBA" id="ARBA00021315"/>
    </source>
</evidence>
<reference evidence="12 13" key="1">
    <citation type="journal article" date="2010" name="J. Bacteriol.">
        <title>Genome sequence of the oligotrophic marine Gammaproteobacterium HTCC2143, isolated from the Oregon Coast.</title>
        <authorList>
            <person name="Oh H.M."/>
            <person name="Kang I."/>
            <person name="Ferriera S."/>
            <person name="Giovannoni S.J."/>
            <person name="Cho J.C."/>
        </authorList>
    </citation>
    <scope>NUCLEOTIDE SEQUENCE [LARGE SCALE GENOMIC DNA]</scope>
    <source>
        <strain evidence="12 13">HTCC2143</strain>
    </source>
</reference>
<keyword evidence="13" id="KW-1185">Reference proteome</keyword>
<dbReference type="NCBIfam" id="NF008121">
    <property type="entry name" value="PRK10869.1"/>
    <property type="match status" value="1"/>
</dbReference>
<evidence type="ECO:0000256" key="7">
    <source>
        <dbReference type="ARBA" id="ARBA00023204"/>
    </source>
</evidence>
<sequence length="553" mass="61203">MLVHISVNNFAIASHLEMEFNRGMTVITGETGAGKSIMLDALGLTLGDRADAGVVRNGCDRADIHATFDISGISDAKEWLEQKELLDGDDCLLRRVITREGRSRAYINGHPATLQDLKSLGEMLIDIHSQHAHQSLLKKDQQRRLVDNFAGLGDLASTVKTVARQHQLSRQRLGQLESNRSEQSARAQLLGYQIDELDNLALLDDEIISLEQEQKQLANGEQTLQACQHTIALCSEGELNVINILHQALRSLHDIPAKNKSLDDAEQLLQNALIHADEANRELQHHVDSFELDPERLQQVERRLSNIYEIARKHHINPEQLPELHRSLQQELTSITGSEEELEQLRQQVTESQEHYLQLAAKLTKKRKTAAGKLQKLVEQQLSQLAMENCTFSIELMPRADEAMHLQGNEEVSFLVSTNPGQQPQPLAKIASGGELSRISLAIQVITAKTSAIPTLVFDEVDVGIGGAIAEVVGNLLQNLGERGQVLCVTHQAQVASKGHQHLYASKTANKQSVSTELLKLDDNAKIEEIARMLGGIAITDQSIAHAKEMLSH</sequence>
<keyword evidence="10" id="KW-0175">Coiled coil</keyword>
<evidence type="ECO:0000313" key="12">
    <source>
        <dbReference type="EMBL" id="EAW29627.1"/>
    </source>
</evidence>
<keyword evidence="6" id="KW-0067">ATP-binding</keyword>
<accession>A0YHQ1</accession>
<evidence type="ECO:0000313" key="13">
    <source>
        <dbReference type="Proteomes" id="UP000004931"/>
    </source>
</evidence>
<dbReference type="Proteomes" id="UP000004931">
    <property type="component" value="Unassembled WGS sequence"/>
</dbReference>
<dbReference type="EMBL" id="AAVT01000021">
    <property type="protein sequence ID" value="EAW29627.1"/>
    <property type="molecule type" value="Genomic_DNA"/>
</dbReference>
<dbReference type="FunFam" id="3.40.50.300:FF:000319">
    <property type="entry name" value="DNA repair protein RecN"/>
    <property type="match status" value="1"/>
</dbReference>
<dbReference type="STRING" id="247633.GP2143_11594"/>
<keyword evidence="4" id="KW-0547">Nucleotide-binding</keyword>
<evidence type="ECO:0000259" key="11">
    <source>
        <dbReference type="Pfam" id="PF02463"/>
    </source>
</evidence>
<evidence type="ECO:0000256" key="2">
    <source>
        <dbReference type="ARBA" id="ARBA00009441"/>
    </source>
</evidence>
<dbReference type="InterPro" id="IPR004604">
    <property type="entry name" value="DNA_recomb/repair_RecN"/>
</dbReference>
<dbReference type="GO" id="GO:0006310">
    <property type="term" value="P:DNA recombination"/>
    <property type="evidence" value="ECO:0007669"/>
    <property type="project" value="InterPro"/>
</dbReference>
<dbReference type="PANTHER" id="PTHR11059:SF0">
    <property type="entry name" value="DNA REPAIR PROTEIN RECN"/>
    <property type="match status" value="1"/>
</dbReference>
<name>A0YHQ1_9GAMM</name>
<evidence type="ECO:0000256" key="8">
    <source>
        <dbReference type="ARBA" id="ARBA00033408"/>
    </source>
</evidence>
<dbReference type="NCBIfam" id="TIGR00634">
    <property type="entry name" value="recN"/>
    <property type="match status" value="1"/>
</dbReference>
<feature type="coiled-coil region" evidence="10">
    <location>
        <begin position="328"/>
        <end position="380"/>
    </location>
</feature>
<dbReference type="Gene3D" id="3.40.50.300">
    <property type="entry name" value="P-loop containing nucleotide triphosphate hydrolases"/>
    <property type="match status" value="2"/>
</dbReference>
<proteinExistence type="inferred from homology"/>